<evidence type="ECO:0000256" key="3">
    <source>
        <dbReference type="ARBA" id="ARBA00018569"/>
    </source>
</evidence>
<comment type="similarity">
    <text evidence="2">Belongs to the NAD(P)-dependent epimerase/dehydratase family.</text>
</comment>
<evidence type="ECO:0000256" key="4">
    <source>
        <dbReference type="ARBA" id="ARBA00023144"/>
    </source>
</evidence>
<reference evidence="8 9" key="1">
    <citation type="submission" date="2019-11" db="EMBL/GenBank/DDBJ databases">
        <title>Draft genome sequences of five Paenibacillus species of dairy origin.</title>
        <authorList>
            <person name="Olajide A.M."/>
            <person name="Chen S."/>
            <person name="Lapointe G."/>
        </authorList>
    </citation>
    <scope>NUCLEOTIDE SEQUENCE [LARGE SCALE GENOMIC DNA]</scope>
    <source>
        <strain evidence="8 9">3CS1</strain>
    </source>
</reference>
<evidence type="ECO:0000256" key="6">
    <source>
        <dbReference type="ARBA" id="ARBA00033067"/>
    </source>
</evidence>
<dbReference type="Gene3D" id="3.40.50.720">
    <property type="entry name" value="NAD(P)-binding Rossmann-like Domain"/>
    <property type="match status" value="1"/>
</dbReference>
<keyword evidence="9" id="KW-1185">Reference proteome</keyword>
<dbReference type="InterPro" id="IPR036291">
    <property type="entry name" value="NAD(P)-bd_dom_sf"/>
</dbReference>
<dbReference type="PANTHER" id="PTHR43725">
    <property type="entry name" value="UDP-GLUCOSE 4-EPIMERASE"/>
    <property type="match status" value="1"/>
</dbReference>
<evidence type="ECO:0000256" key="1">
    <source>
        <dbReference type="ARBA" id="ARBA00004947"/>
    </source>
</evidence>
<dbReference type="SUPFAM" id="SSF51735">
    <property type="entry name" value="NAD(P)-binding Rossmann-fold domains"/>
    <property type="match status" value="1"/>
</dbReference>
<evidence type="ECO:0000259" key="7">
    <source>
        <dbReference type="Pfam" id="PF01370"/>
    </source>
</evidence>
<keyword evidence="4" id="KW-0299">Galactose metabolism</keyword>
<name>A0ABW9T511_9BACL</name>
<dbReference type="Gene3D" id="3.90.25.10">
    <property type="entry name" value="UDP-galactose 4-epimerase, domain 1"/>
    <property type="match status" value="1"/>
</dbReference>
<gene>
    <name evidence="8" type="ORF">GNP94_20605</name>
</gene>
<comment type="caution">
    <text evidence="8">The sequence shown here is derived from an EMBL/GenBank/DDBJ whole genome shotgun (WGS) entry which is preliminary data.</text>
</comment>
<dbReference type="InterPro" id="IPR001509">
    <property type="entry name" value="Epimerase_deHydtase"/>
</dbReference>
<accession>A0ABW9T511</accession>
<sequence length="310" mass="33958">MILVTGGAGFIGSQTVRQLLLHGHKVRVLDNFSTGKRDNLIHLGDEVDILEGDIRDTETIHEALKGVSAVIHLAAQVSVQFSVLRPETSYSVNSSGFFNILNEIRKSGKQVHVVFASSAAVYGNKGTIKCNEQLEVDPMSPYALEKYINEKYAELFKHIYGINSIGLRYFNVYGSGQDPNSSYSGVVSKMVNAAEHKKRFVIYGDGTQSRDFVHVNDVALANVKALTTEFSGVINIAAGKSTSLNELINIIKDSIGYNIDVEYGKSQVGDIKYSLSDITLAKKVLNYKPTIGIREGIKNLLCSLTSCRSQ</sequence>
<comment type="pathway">
    <text evidence="1">Carbohydrate metabolism; galactose metabolism.</text>
</comment>
<protein>
    <recommendedName>
        <fullName evidence="3">UDP-glucose 4-epimerase</fullName>
    </recommendedName>
    <alternativeName>
        <fullName evidence="6">Galactowaldenase</fullName>
    </alternativeName>
    <alternativeName>
        <fullName evidence="5">UDP-galactose 4-epimerase</fullName>
    </alternativeName>
</protein>
<dbReference type="PANTHER" id="PTHR43725:SF53">
    <property type="entry name" value="UDP-ARABINOSE 4-EPIMERASE 1"/>
    <property type="match status" value="1"/>
</dbReference>
<evidence type="ECO:0000256" key="5">
    <source>
        <dbReference type="ARBA" id="ARBA00031367"/>
    </source>
</evidence>
<evidence type="ECO:0000313" key="8">
    <source>
        <dbReference type="EMBL" id="MUG68379.1"/>
    </source>
</evidence>
<dbReference type="EMBL" id="WOAA01000025">
    <property type="protein sequence ID" value="MUG68379.1"/>
    <property type="molecule type" value="Genomic_DNA"/>
</dbReference>
<organism evidence="8 9">
    <name type="scientific">Paenibacillus campinasensis</name>
    <dbReference type="NCBI Taxonomy" id="66347"/>
    <lineage>
        <taxon>Bacteria</taxon>
        <taxon>Bacillati</taxon>
        <taxon>Bacillota</taxon>
        <taxon>Bacilli</taxon>
        <taxon>Bacillales</taxon>
        <taxon>Paenibacillaceae</taxon>
        <taxon>Paenibacillus</taxon>
    </lineage>
</organism>
<feature type="domain" description="NAD-dependent epimerase/dehydratase" evidence="7">
    <location>
        <begin position="2"/>
        <end position="237"/>
    </location>
</feature>
<dbReference type="Proteomes" id="UP000435177">
    <property type="component" value="Unassembled WGS sequence"/>
</dbReference>
<dbReference type="Pfam" id="PF01370">
    <property type="entry name" value="Epimerase"/>
    <property type="match status" value="1"/>
</dbReference>
<keyword evidence="4" id="KW-0119">Carbohydrate metabolism</keyword>
<dbReference type="RefSeq" id="WP_155618867.1">
    <property type="nucleotide sequence ID" value="NZ_WOAA01000025.1"/>
</dbReference>
<evidence type="ECO:0000313" key="9">
    <source>
        <dbReference type="Proteomes" id="UP000435177"/>
    </source>
</evidence>
<proteinExistence type="inferred from homology"/>
<evidence type="ECO:0000256" key="2">
    <source>
        <dbReference type="ARBA" id="ARBA00007637"/>
    </source>
</evidence>